<name>A0AAE0N461_9PEZI</name>
<feature type="chain" id="PRO_5042109801" evidence="1">
    <location>
        <begin position="17"/>
        <end position="122"/>
    </location>
</feature>
<reference evidence="2" key="1">
    <citation type="journal article" date="2023" name="Mol. Phylogenet. Evol.">
        <title>Genome-scale phylogeny and comparative genomics of the fungal order Sordariales.</title>
        <authorList>
            <person name="Hensen N."/>
            <person name="Bonometti L."/>
            <person name="Westerberg I."/>
            <person name="Brannstrom I.O."/>
            <person name="Guillou S."/>
            <person name="Cros-Aarteil S."/>
            <person name="Calhoun S."/>
            <person name="Haridas S."/>
            <person name="Kuo A."/>
            <person name="Mondo S."/>
            <person name="Pangilinan J."/>
            <person name="Riley R."/>
            <person name="LaButti K."/>
            <person name="Andreopoulos B."/>
            <person name="Lipzen A."/>
            <person name="Chen C."/>
            <person name="Yan M."/>
            <person name="Daum C."/>
            <person name="Ng V."/>
            <person name="Clum A."/>
            <person name="Steindorff A."/>
            <person name="Ohm R.A."/>
            <person name="Martin F."/>
            <person name="Silar P."/>
            <person name="Natvig D.O."/>
            <person name="Lalanne C."/>
            <person name="Gautier V."/>
            <person name="Ament-Velasquez S.L."/>
            <person name="Kruys A."/>
            <person name="Hutchinson M.I."/>
            <person name="Powell A.J."/>
            <person name="Barry K."/>
            <person name="Miller A.N."/>
            <person name="Grigoriev I.V."/>
            <person name="Debuchy R."/>
            <person name="Gladieux P."/>
            <person name="Hiltunen Thoren M."/>
            <person name="Johannesson H."/>
        </authorList>
    </citation>
    <scope>NUCLEOTIDE SEQUENCE</scope>
    <source>
        <strain evidence="2">CBS 958.72</strain>
    </source>
</reference>
<sequence length="122" mass="13240">MKWCLWGSCWWIVGGAKDGPWRREGCSTVIEWCCRAGVVGAESSAPRSYGVLLHGSHLRKGGGGRRSATRPMNGVSEQQVVRATGRGKVALEDSDSCAQAVAKLCKQLVHVQETRRQALLTC</sequence>
<evidence type="ECO:0000313" key="3">
    <source>
        <dbReference type="Proteomes" id="UP001287356"/>
    </source>
</evidence>
<feature type="signal peptide" evidence="1">
    <location>
        <begin position="1"/>
        <end position="16"/>
    </location>
</feature>
<proteinExistence type="predicted"/>
<keyword evidence="1" id="KW-0732">Signal</keyword>
<evidence type="ECO:0000313" key="2">
    <source>
        <dbReference type="EMBL" id="KAK3369570.1"/>
    </source>
</evidence>
<dbReference type="Proteomes" id="UP001287356">
    <property type="component" value="Unassembled WGS sequence"/>
</dbReference>
<dbReference type="EMBL" id="JAULSN010000006">
    <property type="protein sequence ID" value="KAK3369570.1"/>
    <property type="molecule type" value="Genomic_DNA"/>
</dbReference>
<comment type="caution">
    <text evidence="2">The sequence shown here is derived from an EMBL/GenBank/DDBJ whole genome shotgun (WGS) entry which is preliminary data.</text>
</comment>
<accession>A0AAE0N461</accession>
<reference evidence="2" key="2">
    <citation type="submission" date="2023-06" db="EMBL/GenBank/DDBJ databases">
        <authorList>
            <consortium name="Lawrence Berkeley National Laboratory"/>
            <person name="Haridas S."/>
            <person name="Hensen N."/>
            <person name="Bonometti L."/>
            <person name="Westerberg I."/>
            <person name="Brannstrom I.O."/>
            <person name="Guillou S."/>
            <person name="Cros-Aarteil S."/>
            <person name="Calhoun S."/>
            <person name="Kuo A."/>
            <person name="Mondo S."/>
            <person name="Pangilinan J."/>
            <person name="Riley R."/>
            <person name="Labutti K."/>
            <person name="Andreopoulos B."/>
            <person name="Lipzen A."/>
            <person name="Chen C."/>
            <person name="Yanf M."/>
            <person name="Daum C."/>
            <person name="Ng V."/>
            <person name="Clum A."/>
            <person name="Steindorff A."/>
            <person name="Ohm R."/>
            <person name="Martin F."/>
            <person name="Silar P."/>
            <person name="Natvig D."/>
            <person name="Lalanne C."/>
            <person name="Gautier V."/>
            <person name="Ament-Velasquez S.L."/>
            <person name="Kruys A."/>
            <person name="Hutchinson M.I."/>
            <person name="Powell A.J."/>
            <person name="Barry K."/>
            <person name="Miller A.N."/>
            <person name="Grigoriev I.V."/>
            <person name="Debuchy R."/>
            <person name="Gladieux P."/>
            <person name="Thoren M.H."/>
            <person name="Johannesson H."/>
        </authorList>
    </citation>
    <scope>NUCLEOTIDE SEQUENCE</scope>
    <source>
        <strain evidence="2">CBS 958.72</strain>
    </source>
</reference>
<organism evidence="2 3">
    <name type="scientific">Lasiosphaeria ovina</name>
    <dbReference type="NCBI Taxonomy" id="92902"/>
    <lineage>
        <taxon>Eukaryota</taxon>
        <taxon>Fungi</taxon>
        <taxon>Dikarya</taxon>
        <taxon>Ascomycota</taxon>
        <taxon>Pezizomycotina</taxon>
        <taxon>Sordariomycetes</taxon>
        <taxon>Sordariomycetidae</taxon>
        <taxon>Sordariales</taxon>
        <taxon>Lasiosphaeriaceae</taxon>
        <taxon>Lasiosphaeria</taxon>
    </lineage>
</organism>
<protein>
    <submittedName>
        <fullName evidence="2">Uncharacterized protein</fullName>
    </submittedName>
</protein>
<dbReference type="AlphaFoldDB" id="A0AAE0N461"/>
<keyword evidence="3" id="KW-1185">Reference proteome</keyword>
<evidence type="ECO:0000256" key="1">
    <source>
        <dbReference type="SAM" id="SignalP"/>
    </source>
</evidence>
<gene>
    <name evidence="2" type="ORF">B0T24DRAFT_362085</name>
</gene>